<evidence type="ECO:0000256" key="9">
    <source>
        <dbReference type="ARBA" id="ARBA00023012"/>
    </source>
</evidence>
<dbReference type="InterPro" id="IPR004358">
    <property type="entry name" value="Sig_transdc_His_kin-like_C"/>
</dbReference>
<protein>
    <recommendedName>
        <fullName evidence="3">histidine kinase</fullName>
        <ecNumber evidence="3">2.7.13.3</ecNumber>
    </recommendedName>
</protein>
<dbReference type="Gene3D" id="6.10.340.10">
    <property type="match status" value="1"/>
</dbReference>
<keyword evidence="12" id="KW-0812">Transmembrane</keyword>
<dbReference type="PROSITE" id="PS50112">
    <property type="entry name" value="PAS"/>
    <property type="match status" value="1"/>
</dbReference>
<dbReference type="PANTHER" id="PTHR43065">
    <property type="entry name" value="SENSOR HISTIDINE KINASE"/>
    <property type="match status" value="1"/>
</dbReference>
<evidence type="ECO:0000256" key="8">
    <source>
        <dbReference type="ARBA" id="ARBA00022840"/>
    </source>
</evidence>
<dbReference type="Pfam" id="PF08447">
    <property type="entry name" value="PAS_3"/>
    <property type="match status" value="1"/>
</dbReference>
<dbReference type="InterPro" id="IPR000014">
    <property type="entry name" value="PAS"/>
</dbReference>
<keyword evidence="8" id="KW-0067">ATP-binding</keyword>
<dbReference type="InterPro" id="IPR036097">
    <property type="entry name" value="HisK_dim/P_sf"/>
</dbReference>
<dbReference type="InterPro" id="IPR003594">
    <property type="entry name" value="HATPase_dom"/>
</dbReference>
<dbReference type="GO" id="GO:0004673">
    <property type="term" value="F:protein histidine kinase activity"/>
    <property type="evidence" value="ECO:0007669"/>
    <property type="project" value="UniProtKB-EC"/>
</dbReference>
<dbReference type="InterPro" id="IPR013655">
    <property type="entry name" value="PAS_fold_3"/>
</dbReference>
<keyword evidence="4" id="KW-0597">Phosphoprotein</keyword>
<evidence type="ECO:0000256" key="10">
    <source>
        <dbReference type="SAM" id="Coils"/>
    </source>
</evidence>
<accession>A0ABN7LFN9</accession>
<evidence type="ECO:0000256" key="5">
    <source>
        <dbReference type="ARBA" id="ARBA00022679"/>
    </source>
</evidence>
<dbReference type="Gene3D" id="3.30.565.10">
    <property type="entry name" value="Histidine kinase-like ATPase, C-terminal domain"/>
    <property type="match status" value="1"/>
</dbReference>
<evidence type="ECO:0000256" key="11">
    <source>
        <dbReference type="SAM" id="MobiDB-lite"/>
    </source>
</evidence>
<comment type="subcellular location">
    <subcellularLocation>
        <location evidence="2">Membrane</location>
    </subcellularLocation>
</comment>
<dbReference type="SMART" id="SM00086">
    <property type="entry name" value="PAC"/>
    <property type="match status" value="1"/>
</dbReference>
<dbReference type="CDD" id="cd00130">
    <property type="entry name" value="PAS"/>
    <property type="match status" value="1"/>
</dbReference>
<feature type="transmembrane region" description="Helical" evidence="12">
    <location>
        <begin position="50"/>
        <end position="69"/>
    </location>
</feature>
<sequence length="687" mass="76267">MGEQRAQGTESRPLRGGDIAQTWRHGLRYPRRLRSALSDLLSNLPIARKLFLASVIPALTVLLLSILTYRSVTTFSDDEGQLNDIYYSQRLASEYLRLVVDLETGFRGFVLTSQEHYLFPYRTAQDHVLNIGRTLEAQVSQQDDQRALITSVQQLVKQFIHEKEALIDAVKAEHTEEAREYIEEGKGRTLMLKIRQDMGRFEHLTQTALNTKLAKIAQDRDAMLMTILGGGLFALICMVAALHLIAHSITTPLARLASAVVTSDSNPIPQVPVMTRTDEIGHLSRVMRAMSAAIESHIAMVQQSEANLRQLNQDLAGSEAKYRSIVDHAPFGIFTTRGMTLVFSNRYNSLLAGLDPGEEKDPEAVRRAIHPEDRDRVIEEFAQAVAEGQPCEMVFRFLHADGTVRKVLSRRIPIRDQSGEVVMYQGFNVDITALDFMQTRLRRAERLATLGQVAAGIAHEIRNPLVGIGSTTSLLLDDTAADDARRPDLEVILQETKRLDRIVNQIIDYARPREVVAFAFDMAQLVHEVTKVLDEPLARKQATITLSAPSPPYMIQADRDQFKQVLLNVMQNAVEATPAGGSITVTMTPLARGLEPGLEVAVTDDGQGISPSHLQHVFEPFFTSGKPRGTGLGLAICRNILDAHGGDIALDSKPGCGTTVRIWAPLRQQPQRMQEEETHAGHDLRNG</sequence>
<keyword evidence="9" id="KW-0902">Two-component regulatory system</keyword>
<evidence type="ECO:0000256" key="2">
    <source>
        <dbReference type="ARBA" id="ARBA00004370"/>
    </source>
</evidence>
<dbReference type="Pfam" id="PF02518">
    <property type="entry name" value="HATPase_c"/>
    <property type="match status" value="1"/>
</dbReference>
<feature type="region of interest" description="Disordered" evidence="11">
    <location>
        <begin position="668"/>
        <end position="687"/>
    </location>
</feature>
<dbReference type="Pfam" id="PF00512">
    <property type="entry name" value="HisKA"/>
    <property type="match status" value="1"/>
</dbReference>
<feature type="transmembrane region" description="Helical" evidence="12">
    <location>
        <begin position="222"/>
        <end position="246"/>
    </location>
</feature>
<dbReference type="NCBIfam" id="TIGR00229">
    <property type="entry name" value="sensory_box"/>
    <property type="match status" value="1"/>
</dbReference>
<dbReference type="InterPro" id="IPR003660">
    <property type="entry name" value="HAMP_dom"/>
</dbReference>
<evidence type="ECO:0000256" key="1">
    <source>
        <dbReference type="ARBA" id="ARBA00000085"/>
    </source>
</evidence>
<evidence type="ECO:0000256" key="3">
    <source>
        <dbReference type="ARBA" id="ARBA00012438"/>
    </source>
</evidence>
<feature type="domain" description="Histidine kinase" evidence="13">
    <location>
        <begin position="456"/>
        <end position="668"/>
    </location>
</feature>
<feature type="compositionally biased region" description="Basic and acidic residues" evidence="11">
    <location>
        <begin position="673"/>
        <end position="687"/>
    </location>
</feature>
<dbReference type="EMBL" id="CAJNBJ010000010">
    <property type="protein sequence ID" value="CAE6745320.1"/>
    <property type="molecule type" value="Genomic_DNA"/>
</dbReference>
<evidence type="ECO:0000313" key="17">
    <source>
        <dbReference type="EMBL" id="CAE6745320.1"/>
    </source>
</evidence>
<dbReference type="EC" id="2.7.13.3" evidence="3"/>
<dbReference type="InterPro" id="IPR005467">
    <property type="entry name" value="His_kinase_dom"/>
</dbReference>
<reference evidence="17 18" key="1">
    <citation type="submission" date="2021-02" db="EMBL/GenBank/DDBJ databases">
        <authorList>
            <person name="Han P."/>
        </authorList>
    </citation>
    <scope>NUCLEOTIDE SEQUENCE [LARGE SCALE GENOMIC DNA]</scope>
    <source>
        <strain evidence="17">Candidatus Nitrospira sp. ZN2</strain>
    </source>
</reference>
<gene>
    <name evidence="17" type="ORF">NSPZN2_180010</name>
</gene>
<dbReference type="Pfam" id="PF00672">
    <property type="entry name" value="HAMP"/>
    <property type="match status" value="1"/>
</dbReference>
<dbReference type="PROSITE" id="PS50113">
    <property type="entry name" value="PAC"/>
    <property type="match status" value="1"/>
</dbReference>
<dbReference type="CDD" id="cd00082">
    <property type="entry name" value="HisKA"/>
    <property type="match status" value="1"/>
</dbReference>
<dbReference type="InterPro" id="IPR001610">
    <property type="entry name" value="PAC"/>
</dbReference>
<dbReference type="PROSITE" id="PS50885">
    <property type="entry name" value="HAMP"/>
    <property type="match status" value="1"/>
</dbReference>
<dbReference type="Pfam" id="PF05227">
    <property type="entry name" value="CHASE3"/>
    <property type="match status" value="1"/>
</dbReference>
<evidence type="ECO:0000256" key="12">
    <source>
        <dbReference type="SAM" id="Phobius"/>
    </source>
</evidence>
<dbReference type="CDD" id="cd19410">
    <property type="entry name" value="HK9-like_sensor"/>
    <property type="match status" value="1"/>
</dbReference>
<evidence type="ECO:0000313" key="18">
    <source>
        <dbReference type="Proteomes" id="UP000675880"/>
    </source>
</evidence>
<dbReference type="InterPro" id="IPR000700">
    <property type="entry name" value="PAS-assoc_C"/>
</dbReference>
<feature type="domain" description="HAMP" evidence="16">
    <location>
        <begin position="247"/>
        <end position="299"/>
    </location>
</feature>
<dbReference type="PANTHER" id="PTHR43065:SF10">
    <property type="entry name" value="PEROXIDE STRESS-ACTIVATED HISTIDINE KINASE MAK3"/>
    <property type="match status" value="1"/>
</dbReference>
<comment type="catalytic activity">
    <reaction evidence="1">
        <text>ATP + protein L-histidine = ADP + protein N-phospho-L-histidine.</text>
        <dbReference type="EC" id="2.7.13.3"/>
    </reaction>
</comment>
<keyword evidence="5 17" id="KW-0808">Transferase</keyword>
<dbReference type="InterPro" id="IPR007891">
    <property type="entry name" value="CHASE3"/>
</dbReference>
<dbReference type="SMART" id="SM00388">
    <property type="entry name" value="HisKA"/>
    <property type="match status" value="1"/>
</dbReference>
<organism evidence="17 18">
    <name type="scientific">Nitrospira defluvii</name>
    <dbReference type="NCBI Taxonomy" id="330214"/>
    <lineage>
        <taxon>Bacteria</taxon>
        <taxon>Pseudomonadati</taxon>
        <taxon>Nitrospirota</taxon>
        <taxon>Nitrospiria</taxon>
        <taxon>Nitrospirales</taxon>
        <taxon>Nitrospiraceae</taxon>
        <taxon>Nitrospira</taxon>
    </lineage>
</organism>
<feature type="domain" description="PAC" evidence="15">
    <location>
        <begin position="391"/>
        <end position="443"/>
    </location>
</feature>
<dbReference type="SMART" id="SM00387">
    <property type="entry name" value="HATPase_c"/>
    <property type="match status" value="1"/>
</dbReference>
<evidence type="ECO:0000259" key="14">
    <source>
        <dbReference type="PROSITE" id="PS50112"/>
    </source>
</evidence>
<dbReference type="PROSITE" id="PS50109">
    <property type="entry name" value="HIS_KIN"/>
    <property type="match status" value="1"/>
</dbReference>
<dbReference type="InterPro" id="IPR003661">
    <property type="entry name" value="HisK_dim/P_dom"/>
</dbReference>
<keyword evidence="18" id="KW-1185">Reference proteome</keyword>
<evidence type="ECO:0000256" key="4">
    <source>
        <dbReference type="ARBA" id="ARBA00022553"/>
    </source>
</evidence>
<evidence type="ECO:0000256" key="6">
    <source>
        <dbReference type="ARBA" id="ARBA00022741"/>
    </source>
</evidence>
<keyword evidence="7 17" id="KW-0418">Kinase</keyword>
<dbReference type="Gene3D" id="1.10.287.130">
    <property type="match status" value="1"/>
</dbReference>
<evidence type="ECO:0000259" key="16">
    <source>
        <dbReference type="PROSITE" id="PS50885"/>
    </source>
</evidence>
<dbReference type="SUPFAM" id="SSF55785">
    <property type="entry name" value="PYP-like sensor domain (PAS domain)"/>
    <property type="match status" value="1"/>
</dbReference>
<dbReference type="Gene3D" id="3.30.450.20">
    <property type="entry name" value="PAS domain"/>
    <property type="match status" value="1"/>
</dbReference>
<evidence type="ECO:0000256" key="7">
    <source>
        <dbReference type="ARBA" id="ARBA00022777"/>
    </source>
</evidence>
<dbReference type="InterPro" id="IPR036890">
    <property type="entry name" value="HATPase_C_sf"/>
</dbReference>
<keyword evidence="6" id="KW-0547">Nucleotide-binding</keyword>
<evidence type="ECO:0000259" key="13">
    <source>
        <dbReference type="PROSITE" id="PS50109"/>
    </source>
</evidence>
<feature type="domain" description="PAS" evidence="14">
    <location>
        <begin position="318"/>
        <end position="388"/>
    </location>
</feature>
<keyword evidence="10" id="KW-0175">Coiled coil</keyword>
<comment type="caution">
    <text evidence="17">The sequence shown here is derived from an EMBL/GenBank/DDBJ whole genome shotgun (WGS) entry which is preliminary data.</text>
</comment>
<evidence type="ECO:0000259" key="15">
    <source>
        <dbReference type="PROSITE" id="PS50113"/>
    </source>
</evidence>
<dbReference type="CDD" id="cd00075">
    <property type="entry name" value="HATPase"/>
    <property type="match status" value="1"/>
</dbReference>
<dbReference type="PRINTS" id="PR00344">
    <property type="entry name" value="BCTRLSENSOR"/>
</dbReference>
<dbReference type="SUPFAM" id="SSF47384">
    <property type="entry name" value="Homodimeric domain of signal transducing histidine kinase"/>
    <property type="match status" value="1"/>
</dbReference>
<feature type="coiled-coil region" evidence="10">
    <location>
        <begin position="294"/>
        <end position="321"/>
    </location>
</feature>
<keyword evidence="12" id="KW-0472">Membrane</keyword>
<name>A0ABN7LFN9_9BACT</name>
<dbReference type="InterPro" id="IPR035965">
    <property type="entry name" value="PAS-like_dom_sf"/>
</dbReference>
<dbReference type="SUPFAM" id="SSF55874">
    <property type="entry name" value="ATPase domain of HSP90 chaperone/DNA topoisomerase II/histidine kinase"/>
    <property type="match status" value="1"/>
</dbReference>
<proteinExistence type="predicted"/>
<keyword evidence="12" id="KW-1133">Transmembrane helix</keyword>
<dbReference type="Proteomes" id="UP000675880">
    <property type="component" value="Unassembled WGS sequence"/>
</dbReference>